<keyword evidence="2" id="KW-1185">Reference proteome</keyword>
<sequence>MEFFQSTQNLNDLNILNWLIFQKDFPEKYDSSIIAINDYQQEFSLFYSSQPEKKTFMMGQLRHDKQTIVDNWDDIQSNIVAHRKFLEIEKKFNSERETPWQQILLKHNKHNAISDTQLDSINEEYYLIVDNPASRKSDHPSNEFVSWLKDNVNTTEHAPSNIEEPWLIEFINADESFTDSSYEAGREASREASTRSRSRSSSRQPSSRSSISQKEDLIFVNYNADDFSDEAGKSNLGVRPDGQFLCSNIKYAFRMEVGALESSRPINSPQKKKQKDGSKLIMIMLIAGSHVRESFDPKYMSKDIQGLLEQIEYVTLQAFNEKLI</sequence>
<gene>
    <name evidence="1" type="ORF">DHETER_LOCUS9501</name>
</gene>
<proteinExistence type="predicted"/>
<protein>
    <submittedName>
        <fullName evidence="1">13119_t:CDS:1</fullName>
    </submittedName>
</protein>
<reference evidence="1" key="1">
    <citation type="submission" date="2021-06" db="EMBL/GenBank/DDBJ databases">
        <authorList>
            <person name="Kallberg Y."/>
            <person name="Tangrot J."/>
            <person name="Rosling A."/>
        </authorList>
    </citation>
    <scope>NUCLEOTIDE SEQUENCE</scope>
    <source>
        <strain evidence="1">IL203A</strain>
    </source>
</reference>
<name>A0ACA9NHJ9_9GLOM</name>
<evidence type="ECO:0000313" key="1">
    <source>
        <dbReference type="EMBL" id="CAG8655479.1"/>
    </source>
</evidence>
<evidence type="ECO:0000313" key="2">
    <source>
        <dbReference type="Proteomes" id="UP000789702"/>
    </source>
</evidence>
<comment type="caution">
    <text evidence="1">The sequence shown here is derived from an EMBL/GenBank/DDBJ whole genome shotgun (WGS) entry which is preliminary data.</text>
</comment>
<feature type="non-terminal residue" evidence="1">
    <location>
        <position position="324"/>
    </location>
</feature>
<dbReference type="EMBL" id="CAJVPU010016789">
    <property type="protein sequence ID" value="CAG8655479.1"/>
    <property type="molecule type" value="Genomic_DNA"/>
</dbReference>
<organism evidence="1 2">
    <name type="scientific">Dentiscutata heterogama</name>
    <dbReference type="NCBI Taxonomy" id="1316150"/>
    <lineage>
        <taxon>Eukaryota</taxon>
        <taxon>Fungi</taxon>
        <taxon>Fungi incertae sedis</taxon>
        <taxon>Mucoromycota</taxon>
        <taxon>Glomeromycotina</taxon>
        <taxon>Glomeromycetes</taxon>
        <taxon>Diversisporales</taxon>
        <taxon>Gigasporaceae</taxon>
        <taxon>Dentiscutata</taxon>
    </lineage>
</organism>
<accession>A0ACA9NHJ9</accession>
<dbReference type="Proteomes" id="UP000789702">
    <property type="component" value="Unassembled WGS sequence"/>
</dbReference>